<proteinExistence type="predicted"/>
<feature type="compositionally biased region" description="Basic and acidic residues" evidence="1">
    <location>
        <begin position="69"/>
        <end position="79"/>
    </location>
</feature>
<dbReference type="Gene3D" id="1.20.1250.20">
    <property type="entry name" value="MFS general substrate transporter like domains"/>
    <property type="match status" value="1"/>
</dbReference>
<dbReference type="Proteomes" id="UP001162156">
    <property type="component" value="Unassembled WGS sequence"/>
</dbReference>
<evidence type="ECO:0000256" key="2">
    <source>
        <dbReference type="SAM" id="Phobius"/>
    </source>
</evidence>
<evidence type="ECO:0000256" key="1">
    <source>
        <dbReference type="SAM" id="MobiDB-lite"/>
    </source>
</evidence>
<keyword evidence="4" id="KW-1185">Reference proteome</keyword>
<evidence type="ECO:0000313" key="3">
    <source>
        <dbReference type="EMBL" id="KAJ8964227.1"/>
    </source>
</evidence>
<feature type="transmembrane region" description="Helical" evidence="2">
    <location>
        <begin position="21"/>
        <end position="40"/>
    </location>
</feature>
<keyword evidence="2" id="KW-0472">Membrane</keyword>
<name>A0AAV8ZHZ5_9CUCU</name>
<dbReference type="AlphaFoldDB" id="A0AAV8ZHZ5"/>
<comment type="caution">
    <text evidence="3">The sequence shown here is derived from an EMBL/GenBank/DDBJ whole genome shotgun (WGS) entry which is preliminary data.</text>
</comment>
<feature type="region of interest" description="Disordered" evidence="1">
    <location>
        <begin position="69"/>
        <end position="94"/>
    </location>
</feature>
<sequence length="94" mass="10883">MDGHSRVTLRLTNSSVELQTCNGFFAIICLGGMVYSYIFVPETFGMRLSDITEYFKERWIYMGYETKEKLQEDSDKSETMTENANDTEKNTEPV</sequence>
<reference evidence="3" key="1">
    <citation type="journal article" date="2023" name="Insect Mol. Biol.">
        <title>Genome sequencing provides insights into the evolution of gene families encoding plant cell wall-degrading enzymes in longhorned beetles.</title>
        <authorList>
            <person name="Shin N.R."/>
            <person name="Okamura Y."/>
            <person name="Kirsch R."/>
            <person name="Pauchet Y."/>
        </authorList>
    </citation>
    <scope>NUCLEOTIDE SEQUENCE</scope>
    <source>
        <strain evidence="3">RBIC_L_NR</strain>
    </source>
</reference>
<organism evidence="3 4">
    <name type="scientific">Rhamnusium bicolor</name>
    <dbReference type="NCBI Taxonomy" id="1586634"/>
    <lineage>
        <taxon>Eukaryota</taxon>
        <taxon>Metazoa</taxon>
        <taxon>Ecdysozoa</taxon>
        <taxon>Arthropoda</taxon>
        <taxon>Hexapoda</taxon>
        <taxon>Insecta</taxon>
        <taxon>Pterygota</taxon>
        <taxon>Neoptera</taxon>
        <taxon>Endopterygota</taxon>
        <taxon>Coleoptera</taxon>
        <taxon>Polyphaga</taxon>
        <taxon>Cucujiformia</taxon>
        <taxon>Chrysomeloidea</taxon>
        <taxon>Cerambycidae</taxon>
        <taxon>Lepturinae</taxon>
        <taxon>Rhagiini</taxon>
        <taxon>Rhamnusium</taxon>
    </lineage>
</organism>
<dbReference type="InterPro" id="IPR036259">
    <property type="entry name" value="MFS_trans_sf"/>
</dbReference>
<dbReference type="EMBL" id="JANEYF010001415">
    <property type="protein sequence ID" value="KAJ8964227.1"/>
    <property type="molecule type" value="Genomic_DNA"/>
</dbReference>
<protein>
    <submittedName>
        <fullName evidence="3">Uncharacterized protein</fullName>
    </submittedName>
</protein>
<keyword evidence="2" id="KW-0812">Transmembrane</keyword>
<keyword evidence="2" id="KW-1133">Transmembrane helix</keyword>
<accession>A0AAV8ZHZ5</accession>
<evidence type="ECO:0000313" key="4">
    <source>
        <dbReference type="Proteomes" id="UP001162156"/>
    </source>
</evidence>
<gene>
    <name evidence="3" type="ORF">NQ314_005056</name>
</gene>